<reference evidence="2 3" key="1">
    <citation type="submission" date="2019-02" db="EMBL/GenBank/DDBJ databases">
        <title>Deep-cultivation of Planctomycetes and their phenomic and genomic characterization uncovers novel biology.</title>
        <authorList>
            <person name="Wiegand S."/>
            <person name="Jogler M."/>
            <person name="Boedeker C."/>
            <person name="Pinto D."/>
            <person name="Vollmers J."/>
            <person name="Rivas-Marin E."/>
            <person name="Kohn T."/>
            <person name="Peeters S.H."/>
            <person name="Heuer A."/>
            <person name="Rast P."/>
            <person name="Oberbeckmann S."/>
            <person name="Bunk B."/>
            <person name="Jeske O."/>
            <person name="Meyerdierks A."/>
            <person name="Storesund J.E."/>
            <person name="Kallscheuer N."/>
            <person name="Luecker S."/>
            <person name="Lage O.M."/>
            <person name="Pohl T."/>
            <person name="Merkel B.J."/>
            <person name="Hornburger P."/>
            <person name="Mueller R.-W."/>
            <person name="Bruemmer F."/>
            <person name="Labrenz M."/>
            <person name="Spormann A.M."/>
            <person name="Op den Camp H."/>
            <person name="Overmann J."/>
            <person name="Amann R."/>
            <person name="Jetten M.S.M."/>
            <person name="Mascher T."/>
            <person name="Medema M.H."/>
            <person name="Devos D.P."/>
            <person name="Kaster A.-K."/>
            <person name="Ovreas L."/>
            <person name="Rohde M."/>
            <person name="Galperin M.Y."/>
            <person name="Jogler C."/>
        </authorList>
    </citation>
    <scope>NUCLEOTIDE SEQUENCE [LARGE SCALE GENOMIC DNA]</scope>
    <source>
        <strain evidence="2 3">ElP</strain>
        <plasmid evidence="3">pelp_3</plasmid>
    </source>
</reference>
<dbReference type="InterPro" id="IPR027417">
    <property type="entry name" value="P-loop_NTPase"/>
</dbReference>
<evidence type="ECO:0000259" key="1">
    <source>
        <dbReference type="Pfam" id="PF13614"/>
    </source>
</evidence>
<dbReference type="EC" id="3.6.-.-" evidence="2"/>
<dbReference type="RefSeq" id="WP_197447217.1">
    <property type="nucleotide sequence ID" value="NZ_CP036429.1"/>
</dbReference>
<accession>A0A518HF76</accession>
<dbReference type="CDD" id="cd02042">
    <property type="entry name" value="ParAB_family"/>
    <property type="match status" value="1"/>
</dbReference>
<dbReference type="SUPFAM" id="SSF52540">
    <property type="entry name" value="P-loop containing nucleoside triphosphate hydrolases"/>
    <property type="match status" value="1"/>
</dbReference>
<dbReference type="InterPro" id="IPR050678">
    <property type="entry name" value="DNA_Partitioning_ATPase"/>
</dbReference>
<dbReference type="EMBL" id="CP036429">
    <property type="protein sequence ID" value="QDV39478.1"/>
    <property type="molecule type" value="Genomic_DNA"/>
</dbReference>
<keyword evidence="3" id="KW-1185">Reference proteome</keyword>
<dbReference type="PANTHER" id="PTHR13696:SF99">
    <property type="entry name" value="COBYRINIC ACID AC-DIAMIDE SYNTHASE"/>
    <property type="match status" value="1"/>
</dbReference>
<dbReference type="KEGG" id="tpla:ElP_74450"/>
<geneLocation type="plasmid" evidence="3">
    <name>pelp_3</name>
</geneLocation>
<dbReference type="Gene3D" id="3.40.50.300">
    <property type="entry name" value="P-loop containing nucleotide triphosphate hydrolases"/>
    <property type="match status" value="1"/>
</dbReference>
<protein>
    <submittedName>
        <fullName evidence="2">MinD/ParA/CobQ/CobA-like protein</fullName>
        <ecNumber evidence="2">3.6.-.-</ecNumber>
    </submittedName>
</protein>
<gene>
    <name evidence="2" type="ORF">ElP_74450</name>
</gene>
<sequence>MSVVAMINEKGGVGKTSSCMHLGGAIARRGLRVMLVDNDPQCSLTKGLLGNEAARGLDPATTLYALYDELPMDADDLIRPTEFEGLSLLAGSAAAKRFNVPEPHLLPFDEQARLREGLRPLAAGFDITIIDSCPNLQYCTWSGLLAADAAIIPTQPELYGAQGLAEVRDWLALVEQGWGRPIPVAGVLVTMHNARRAMHKTFVELLGADTPELLEAVVPESADFPEAIAALRPIHWHKPRGAAARAMDAVADEILGRLAALGLGPEVAQVEQRSTGKEAA</sequence>
<keyword evidence="2" id="KW-0614">Plasmid</keyword>
<dbReference type="GO" id="GO:0016787">
    <property type="term" value="F:hydrolase activity"/>
    <property type="evidence" value="ECO:0007669"/>
    <property type="project" value="UniProtKB-KW"/>
</dbReference>
<keyword evidence="2" id="KW-0378">Hydrolase</keyword>
<dbReference type="InterPro" id="IPR025669">
    <property type="entry name" value="AAA_dom"/>
</dbReference>
<organism evidence="2 3">
    <name type="scientific">Tautonia plasticadhaerens</name>
    <dbReference type="NCBI Taxonomy" id="2527974"/>
    <lineage>
        <taxon>Bacteria</taxon>
        <taxon>Pseudomonadati</taxon>
        <taxon>Planctomycetota</taxon>
        <taxon>Planctomycetia</taxon>
        <taxon>Isosphaerales</taxon>
        <taxon>Isosphaeraceae</taxon>
        <taxon>Tautonia</taxon>
    </lineage>
</organism>
<evidence type="ECO:0000313" key="2">
    <source>
        <dbReference type="EMBL" id="QDV39478.1"/>
    </source>
</evidence>
<name>A0A518HF76_9BACT</name>
<dbReference type="Pfam" id="PF13614">
    <property type="entry name" value="AAA_31"/>
    <property type="match status" value="1"/>
</dbReference>
<evidence type="ECO:0000313" key="3">
    <source>
        <dbReference type="Proteomes" id="UP000317835"/>
    </source>
</evidence>
<dbReference type="Proteomes" id="UP000317835">
    <property type="component" value="Plasmid pElP_3"/>
</dbReference>
<dbReference type="PANTHER" id="PTHR13696">
    <property type="entry name" value="P-LOOP CONTAINING NUCLEOSIDE TRIPHOSPHATE HYDROLASE"/>
    <property type="match status" value="1"/>
</dbReference>
<dbReference type="AlphaFoldDB" id="A0A518HF76"/>
<feature type="domain" description="AAA" evidence="1">
    <location>
        <begin position="1"/>
        <end position="174"/>
    </location>
</feature>
<proteinExistence type="predicted"/>